<sequence>MPRPNKRQRHLQLVRAVLEKKRTEARQAETAAKSDKVEDGHEGNGTKKTECEIEAVEDGHKWNGNQEAKSLSVEEDNIELEIEEFMVEETAGILDKIEEVVKFARSNRSMHYIGNAPRIQRRKRAEQR</sequence>
<comment type="caution">
    <text evidence="2">The sequence shown here is derived from an EMBL/GenBank/DDBJ whole genome shotgun (WGS) entry which is preliminary data.</text>
</comment>
<organism evidence="2 3">
    <name type="scientific">Peronospora matthiolae</name>
    <dbReference type="NCBI Taxonomy" id="2874970"/>
    <lineage>
        <taxon>Eukaryota</taxon>
        <taxon>Sar</taxon>
        <taxon>Stramenopiles</taxon>
        <taxon>Oomycota</taxon>
        <taxon>Peronosporomycetes</taxon>
        <taxon>Peronosporales</taxon>
        <taxon>Peronosporaceae</taxon>
        <taxon>Peronospora</taxon>
    </lineage>
</organism>
<protein>
    <submittedName>
        <fullName evidence="2">Uncharacterized protein</fullName>
    </submittedName>
</protein>
<dbReference type="EMBL" id="CAKLBY020000067">
    <property type="protein sequence ID" value="CAK7923145.1"/>
    <property type="molecule type" value="Genomic_DNA"/>
</dbReference>
<proteinExistence type="predicted"/>
<evidence type="ECO:0000256" key="1">
    <source>
        <dbReference type="SAM" id="MobiDB-lite"/>
    </source>
</evidence>
<reference evidence="2" key="1">
    <citation type="submission" date="2024-01" db="EMBL/GenBank/DDBJ databases">
        <authorList>
            <person name="Webb A."/>
        </authorList>
    </citation>
    <scope>NUCLEOTIDE SEQUENCE</scope>
    <source>
        <strain evidence="2">Pm1</strain>
    </source>
</reference>
<dbReference type="AlphaFoldDB" id="A0AAV1TPP5"/>
<evidence type="ECO:0000313" key="3">
    <source>
        <dbReference type="Proteomes" id="UP001162060"/>
    </source>
</evidence>
<evidence type="ECO:0000313" key="2">
    <source>
        <dbReference type="EMBL" id="CAK7923145.1"/>
    </source>
</evidence>
<name>A0AAV1TPP5_9STRA</name>
<gene>
    <name evidence="2" type="ORF">PM001_LOCUS8295</name>
</gene>
<dbReference type="Proteomes" id="UP001162060">
    <property type="component" value="Unassembled WGS sequence"/>
</dbReference>
<accession>A0AAV1TPP5</accession>
<feature type="region of interest" description="Disordered" evidence="1">
    <location>
        <begin position="20"/>
        <end position="50"/>
    </location>
</feature>